<evidence type="ECO:0000259" key="1">
    <source>
        <dbReference type="SMART" id="SM01022"/>
    </source>
</evidence>
<dbReference type="Proteomes" id="UP001462640">
    <property type="component" value="Unassembled WGS sequence"/>
</dbReference>
<dbReference type="Pfam" id="PF04266">
    <property type="entry name" value="ASCH"/>
    <property type="match status" value="1"/>
</dbReference>
<comment type="caution">
    <text evidence="2">The sequence shown here is derived from an EMBL/GenBank/DDBJ whole genome shotgun (WGS) entry which is preliminary data.</text>
</comment>
<keyword evidence="3" id="KW-1185">Reference proteome</keyword>
<evidence type="ECO:0000313" key="3">
    <source>
        <dbReference type="Proteomes" id="UP001462640"/>
    </source>
</evidence>
<proteinExistence type="predicted"/>
<dbReference type="RefSeq" id="WP_347604670.1">
    <property type="nucleotide sequence ID" value="NZ_JBDPZC010000001.1"/>
</dbReference>
<dbReference type="Gene3D" id="3.10.400.10">
    <property type="entry name" value="Sulfate adenylyltransferase"/>
    <property type="match status" value="1"/>
</dbReference>
<organism evidence="2 3">
    <name type="scientific">Roseateles flavus</name>
    <dbReference type="NCBI Taxonomy" id="3149041"/>
    <lineage>
        <taxon>Bacteria</taxon>
        <taxon>Pseudomonadati</taxon>
        <taxon>Pseudomonadota</taxon>
        <taxon>Betaproteobacteria</taxon>
        <taxon>Burkholderiales</taxon>
        <taxon>Sphaerotilaceae</taxon>
        <taxon>Roseateles</taxon>
    </lineage>
</organism>
<sequence>MPIPAQCHDFWTAFRSAVGAADKERLDERFYEAFYFGDSQALADELAALVLQGTKRGTAGSVWSFEAEGKRLPRPGDLSIVTNWAGQPLCVIETLSVDVRPFNEVSAEFAAIEGEGDGSLAYWQQEHRAYYSRECERTGRTFDERMPVACECFRVVHQVDGDGRA</sequence>
<dbReference type="SMART" id="SM01022">
    <property type="entry name" value="ASCH"/>
    <property type="match status" value="1"/>
</dbReference>
<dbReference type="PIRSF" id="PIRSF021320">
    <property type="entry name" value="DUF984"/>
    <property type="match status" value="1"/>
</dbReference>
<dbReference type="PANTHER" id="PTHR39203:SF1">
    <property type="entry name" value="CYTOPLASMIC PROTEIN"/>
    <property type="match status" value="1"/>
</dbReference>
<dbReference type="InterPro" id="IPR007374">
    <property type="entry name" value="ASCH_domain"/>
</dbReference>
<dbReference type="EMBL" id="JBDPZC010000001">
    <property type="protein sequence ID" value="MEO3711248.1"/>
    <property type="molecule type" value="Genomic_DNA"/>
</dbReference>
<protein>
    <submittedName>
        <fullName evidence="2">ASCH domain-containing protein</fullName>
    </submittedName>
</protein>
<evidence type="ECO:0000313" key="2">
    <source>
        <dbReference type="EMBL" id="MEO3711248.1"/>
    </source>
</evidence>
<gene>
    <name evidence="2" type="ORF">ABDJ40_00540</name>
</gene>
<accession>A0ABV0G873</accession>
<feature type="domain" description="ASCH" evidence="1">
    <location>
        <begin position="34"/>
        <end position="157"/>
    </location>
</feature>
<reference evidence="2 3" key="1">
    <citation type="submission" date="2024-05" db="EMBL/GenBank/DDBJ databases">
        <title>Roseateles sp. 2.12 16S ribosomal RNA gene Genome sequencing and assembly.</title>
        <authorList>
            <person name="Woo H."/>
        </authorList>
    </citation>
    <scope>NUCLEOTIDE SEQUENCE [LARGE SCALE GENOMIC DNA]</scope>
    <source>
        <strain evidence="2 3">2.12</strain>
    </source>
</reference>
<dbReference type="SUPFAM" id="SSF88697">
    <property type="entry name" value="PUA domain-like"/>
    <property type="match status" value="1"/>
</dbReference>
<name>A0ABV0G873_9BURK</name>
<dbReference type="InterPro" id="IPR009326">
    <property type="entry name" value="DUF984"/>
</dbReference>
<dbReference type="InterPro" id="IPR015947">
    <property type="entry name" value="PUA-like_sf"/>
</dbReference>
<dbReference type="PANTHER" id="PTHR39203">
    <property type="entry name" value="CYTOPLASMIC PROTEIN-RELATED"/>
    <property type="match status" value="1"/>
</dbReference>
<dbReference type="CDD" id="cd06553">
    <property type="entry name" value="ASCH_Ef3133_like"/>
    <property type="match status" value="1"/>
</dbReference>